<evidence type="ECO:0000256" key="2">
    <source>
        <dbReference type="RuleBase" id="RU003750"/>
    </source>
</evidence>
<comment type="similarity">
    <text evidence="2">Belongs to the CDP-alcohol phosphatidyltransferase class-I family.</text>
</comment>
<evidence type="ECO:0000313" key="6">
    <source>
        <dbReference type="Proteomes" id="UP000184275"/>
    </source>
</evidence>
<protein>
    <submittedName>
        <fullName evidence="5">CDP-diacylglycerol---serine O-phosphatidyltransferase</fullName>
    </submittedName>
    <submittedName>
        <fullName evidence="4">CDP-diacylglycerol--serine O-phosphatidyltransferase</fullName>
    </submittedName>
</protein>
<keyword evidence="3" id="KW-0812">Transmembrane</keyword>
<dbReference type="EMBL" id="FRAW01000002">
    <property type="protein sequence ID" value="SHK17693.1"/>
    <property type="molecule type" value="Genomic_DNA"/>
</dbReference>
<name>A0A1M6QC93_9BACT</name>
<dbReference type="GO" id="GO:0008654">
    <property type="term" value="P:phospholipid biosynthetic process"/>
    <property type="evidence" value="ECO:0007669"/>
    <property type="project" value="InterPro"/>
</dbReference>
<feature type="transmembrane region" description="Helical" evidence="3">
    <location>
        <begin position="12"/>
        <end position="37"/>
    </location>
</feature>
<evidence type="ECO:0000256" key="1">
    <source>
        <dbReference type="ARBA" id="ARBA00022679"/>
    </source>
</evidence>
<dbReference type="GO" id="GO:0016020">
    <property type="term" value="C:membrane"/>
    <property type="evidence" value="ECO:0007669"/>
    <property type="project" value="InterPro"/>
</dbReference>
<feature type="transmembrane region" description="Helical" evidence="3">
    <location>
        <begin position="173"/>
        <end position="193"/>
    </location>
</feature>
<keyword evidence="1 2" id="KW-0808">Transferase</keyword>
<dbReference type="InterPro" id="IPR043130">
    <property type="entry name" value="CDP-OH_PTrfase_TM_dom"/>
</dbReference>
<dbReference type="Pfam" id="PF01066">
    <property type="entry name" value="CDP-OH_P_transf"/>
    <property type="match status" value="1"/>
</dbReference>
<dbReference type="STRING" id="28122.SAMN02745108_02007"/>
<dbReference type="PROSITE" id="PS00379">
    <property type="entry name" value="CDP_ALCOHOL_P_TRANSF"/>
    <property type="match status" value="1"/>
</dbReference>
<accession>A0A1M6QC93</accession>
<evidence type="ECO:0000313" key="5">
    <source>
        <dbReference type="EMBL" id="SJZ93511.1"/>
    </source>
</evidence>
<reference evidence="4" key="2">
    <citation type="submission" date="2016-11" db="EMBL/GenBank/DDBJ databases">
        <authorList>
            <person name="Jaros S."/>
            <person name="Januszkiewicz K."/>
            <person name="Wedrychowicz H."/>
        </authorList>
    </citation>
    <scope>NUCLEOTIDE SEQUENCE [LARGE SCALE GENOMIC DNA]</scope>
    <source>
        <strain evidence="4">UWOS</strain>
    </source>
</reference>
<accession>A0A1T4PQC9</accession>
<evidence type="ECO:0000313" key="7">
    <source>
        <dbReference type="Proteomes" id="UP000190449"/>
    </source>
</evidence>
<feature type="transmembrane region" description="Helical" evidence="3">
    <location>
        <begin position="76"/>
        <end position="95"/>
    </location>
</feature>
<sequence length="270" mass="29601">MKRAKFILPNAFTSMNFLLGVFSICWSAGMFAGYSALDPFRMAAYFVLLSVLCDKLDGFAARLVNASSEFGAQFDSLGDLVGFGLAPAFCLFFSYKANAPEWLDKNLVLVIMVFAIYVLCAAMRLAKYNAMDCDSYKNYFSGLPSTFAGAINVILLSYLTLHNLFSPSNTKLLIVPVVVMLVTGLMMVSPCFLPKLHPLKNKFLAAVQIILVVITYLCGFFFITSDTGLQNLILSYLLLLCGSYIVIGFAIGFAKRASILSEAEANKESL</sequence>
<dbReference type="AlphaFoldDB" id="A0A1M6QC93"/>
<feature type="transmembrane region" description="Helical" evidence="3">
    <location>
        <begin position="205"/>
        <end position="223"/>
    </location>
</feature>
<feature type="transmembrane region" description="Helical" evidence="3">
    <location>
        <begin position="138"/>
        <end position="161"/>
    </location>
</feature>
<keyword evidence="3" id="KW-0472">Membrane</keyword>
<dbReference type="Gene3D" id="1.20.120.1760">
    <property type="match status" value="1"/>
</dbReference>
<evidence type="ECO:0000256" key="3">
    <source>
        <dbReference type="SAM" id="Phobius"/>
    </source>
</evidence>
<dbReference type="RefSeq" id="WP_073302005.1">
    <property type="nucleotide sequence ID" value="NZ_FRAW01000002.1"/>
</dbReference>
<dbReference type="InterPro" id="IPR000462">
    <property type="entry name" value="CDP-OH_P_trans"/>
</dbReference>
<reference evidence="5 7" key="3">
    <citation type="submission" date="2017-02" db="EMBL/GenBank/DDBJ databases">
        <authorList>
            <person name="Peterson S.W."/>
        </authorList>
    </citation>
    <scope>NUCLEOTIDE SEQUENCE [LARGE SCALE GENOMIC DNA]</scope>
    <source>
        <strain evidence="5 7">ATCC 43854</strain>
    </source>
</reference>
<dbReference type="EMBL" id="FUWU01000036">
    <property type="protein sequence ID" value="SJZ93511.1"/>
    <property type="molecule type" value="Genomic_DNA"/>
</dbReference>
<organism evidence="4 6">
    <name type="scientific">Fibrobacter intestinalis</name>
    <dbReference type="NCBI Taxonomy" id="28122"/>
    <lineage>
        <taxon>Bacteria</taxon>
        <taxon>Pseudomonadati</taxon>
        <taxon>Fibrobacterota</taxon>
        <taxon>Fibrobacteria</taxon>
        <taxon>Fibrobacterales</taxon>
        <taxon>Fibrobacteraceae</taxon>
        <taxon>Fibrobacter</taxon>
    </lineage>
</organism>
<evidence type="ECO:0000313" key="4">
    <source>
        <dbReference type="EMBL" id="SHK17693.1"/>
    </source>
</evidence>
<dbReference type="GO" id="GO:0016780">
    <property type="term" value="F:phosphotransferase activity, for other substituted phosphate groups"/>
    <property type="evidence" value="ECO:0007669"/>
    <property type="project" value="InterPro"/>
</dbReference>
<keyword evidence="6" id="KW-1185">Reference proteome</keyword>
<feature type="transmembrane region" description="Helical" evidence="3">
    <location>
        <begin position="107"/>
        <end position="126"/>
    </location>
</feature>
<gene>
    <name evidence="5" type="ORF">SAMN02745108_02007</name>
    <name evidence="4" type="ORF">SAMN05720469_10236</name>
</gene>
<dbReference type="Proteomes" id="UP000184275">
    <property type="component" value="Unassembled WGS sequence"/>
</dbReference>
<reference evidence="6" key="1">
    <citation type="submission" date="2016-11" db="EMBL/GenBank/DDBJ databases">
        <authorList>
            <person name="Varghese N."/>
            <person name="Submissions S."/>
        </authorList>
    </citation>
    <scope>NUCLEOTIDE SEQUENCE [LARGE SCALE GENOMIC DNA]</scope>
    <source>
        <strain evidence="6">UWOS</strain>
    </source>
</reference>
<proteinExistence type="inferred from homology"/>
<dbReference type="InterPro" id="IPR048254">
    <property type="entry name" value="CDP_ALCOHOL_P_TRANSF_CS"/>
</dbReference>
<dbReference type="Proteomes" id="UP000190449">
    <property type="component" value="Unassembled WGS sequence"/>
</dbReference>
<feature type="transmembrane region" description="Helical" evidence="3">
    <location>
        <begin position="235"/>
        <end position="254"/>
    </location>
</feature>
<keyword evidence="3" id="KW-1133">Transmembrane helix</keyword>